<accession>A0A853IZQ0</accession>
<dbReference type="PANTHER" id="PTHR42912:SF96">
    <property type="entry name" value="METHYLTRANSFERASE DOMAIN-CONTAINING PROTEIN"/>
    <property type="match status" value="1"/>
</dbReference>
<dbReference type="InterPro" id="IPR029063">
    <property type="entry name" value="SAM-dependent_MTases_sf"/>
</dbReference>
<dbReference type="PANTHER" id="PTHR42912">
    <property type="entry name" value="METHYLTRANSFERASE"/>
    <property type="match status" value="1"/>
</dbReference>
<evidence type="ECO:0000313" key="3">
    <source>
        <dbReference type="Proteomes" id="UP000589716"/>
    </source>
</evidence>
<dbReference type="GO" id="GO:0032259">
    <property type="term" value="P:methylation"/>
    <property type="evidence" value="ECO:0007669"/>
    <property type="project" value="UniProtKB-KW"/>
</dbReference>
<dbReference type="Proteomes" id="UP000589716">
    <property type="component" value="Unassembled WGS sequence"/>
</dbReference>
<protein>
    <submittedName>
        <fullName evidence="2">Class I SAM-dependent methyltransferase</fullName>
    </submittedName>
</protein>
<evidence type="ECO:0000313" key="2">
    <source>
        <dbReference type="EMBL" id="NZA03360.1"/>
    </source>
</evidence>
<proteinExistence type="predicted"/>
<dbReference type="EMBL" id="JACCKX010000001">
    <property type="protein sequence ID" value="NZA03360.1"/>
    <property type="molecule type" value="Genomic_DNA"/>
</dbReference>
<keyword evidence="2" id="KW-0489">Methyltransferase</keyword>
<sequence length="233" mass="25794">MLSIADHACILDAATPHIVIERGVRLLHIWKLAETDAEHCAILLDHLNPPPGARILDAGCGVGEVARLMREQRPDLHFTLLNISQAQLDLAPAGMPQLLASFDDIPTPDESFDAVMFNHAICHAADWLTTFREAARVLRPGGRVLIYDMERQHGDNHLLAHHTHSTAWPWQQTRDTAALAGLDLVGVWFPEPVDTPLLRLMGDEAFYTTVFNGVRPMVMVLARDDSTNQGAQP</sequence>
<dbReference type="AlphaFoldDB" id="A0A853IZQ0"/>
<dbReference type="RefSeq" id="WP_180551594.1">
    <property type="nucleotide sequence ID" value="NZ_JACCKX010000001.1"/>
</dbReference>
<feature type="domain" description="Methyltransferase type 11" evidence="1">
    <location>
        <begin position="56"/>
        <end position="146"/>
    </location>
</feature>
<dbReference type="InterPro" id="IPR013216">
    <property type="entry name" value="Methyltransf_11"/>
</dbReference>
<dbReference type="Gene3D" id="3.40.50.150">
    <property type="entry name" value="Vaccinia Virus protein VP39"/>
    <property type="match status" value="1"/>
</dbReference>
<keyword evidence="2" id="KW-0808">Transferase</keyword>
<evidence type="ECO:0000259" key="1">
    <source>
        <dbReference type="Pfam" id="PF08241"/>
    </source>
</evidence>
<organism evidence="2 3">
    <name type="scientific">Ottowia beijingensis</name>
    <dbReference type="NCBI Taxonomy" id="1207057"/>
    <lineage>
        <taxon>Bacteria</taxon>
        <taxon>Pseudomonadati</taxon>
        <taxon>Pseudomonadota</taxon>
        <taxon>Betaproteobacteria</taxon>
        <taxon>Burkholderiales</taxon>
        <taxon>Comamonadaceae</taxon>
        <taxon>Ottowia</taxon>
    </lineage>
</organism>
<keyword evidence="3" id="KW-1185">Reference proteome</keyword>
<dbReference type="InterPro" id="IPR050508">
    <property type="entry name" value="Methyltransf_Superfamily"/>
</dbReference>
<gene>
    <name evidence="2" type="ORF">H0I39_19590</name>
</gene>
<dbReference type="SUPFAM" id="SSF53335">
    <property type="entry name" value="S-adenosyl-L-methionine-dependent methyltransferases"/>
    <property type="match status" value="1"/>
</dbReference>
<comment type="caution">
    <text evidence="2">The sequence shown here is derived from an EMBL/GenBank/DDBJ whole genome shotgun (WGS) entry which is preliminary data.</text>
</comment>
<dbReference type="CDD" id="cd02440">
    <property type="entry name" value="AdoMet_MTases"/>
    <property type="match status" value="1"/>
</dbReference>
<dbReference type="Pfam" id="PF08241">
    <property type="entry name" value="Methyltransf_11"/>
    <property type="match status" value="1"/>
</dbReference>
<name>A0A853IZQ0_9BURK</name>
<dbReference type="GO" id="GO:0008757">
    <property type="term" value="F:S-adenosylmethionine-dependent methyltransferase activity"/>
    <property type="evidence" value="ECO:0007669"/>
    <property type="project" value="InterPro"/>
</dbReference>
<reference evidence="2 3" key="1">
    <citation type="submission" date="2020-07" db="EMBL/GenBank/DDBJ databases">
        <authorList>
            <person name="Maaloum M."/>
        </authorList>
    </citation>
    <scope>NUCLEOTIDE SEQUENCE [LARGE SCALE GENOMIC DNA]</scope>
    <source>
        <strain evidence="2 3">GCS-AN-3</strain>
    </source>
</reference>